<organism evidence="3 4">
    <name type="scientific">Kaistella solincola</name>
    <dbReference type="NCBI Taxonomy" id="510955"/>
    <lineage>
        <taxon>Bacteria</taxon>
        <taxon>Pseudomonadati</taxon>
        <taxon>Bacteroidota</taxon>
        <taxon>Flavobacteriia</taxon>
        <taxon>Flavobacteriales</taxon>
        <taxon>Weeksellaceae</taxon>
        <taxon>Chryseobacterium group</taxon>
        <taxon>Kaistella</taxon>
    </lineage>
</organism>
<dbReference type="Proteomes" id="UP000031275">
    <property type="component" value="Unassembled WGS sequence"/>
</dbReference>
<keyword evidence="4" id="KW-1185">Reference proteome</keyword>
<keyword evidence="3" id="KW-0808">Transferase</keyword>
<dbReference type="PANTHER" id="PTHR30576:SF20">
    <property type="entry name" value="QUINOVOSAMINEPHOSPHOTRANSFERAE-RELATED"/>
    <property type="match status" value="1"/>
</dbReference>
<name>A0ABR4ZQ62_9FLAO</name>
<feature type="domain" description="Bacterial sugar transferase" evidence="2">
    <location>
        <begin position="4"/>
        <end position="182"/>
    </location>
</feature>
<protein>
    <submittedName>
        <fullName evidence="3">Sugar transferase</fullName>
    </submittedName>
</protein>
<dbReference type="GO" id="GO:0016740">
    <property type="term" value="F:transferase activity"/>
    <property type="evidence" value="ECO:0007669"/>
    <property type="project" value="UniProtKB-KW"/>
</dbReference>
<sequence>MLLKRLFDLVFSLLGLLLLSPLLFFMALLAAWDTNSNGFFHQERVGQYGKFFNIIKLRSMDAKTHSISSFGRFLRKSKIDELPQLFNVLIGDMSFVGPRPDIPGYYDFLTGEKRKILELKPGLTSEASLKYYDEDALLAQQEDPLRYNDTILFPDKVRMNLEYYYNRSFLGDLKIIAKTFFRQF</sequence>
<evidence type="ECO:0000313" key="4">
    <source>
        <dbReference type="Proteomes" id="UP000031275"/>
    </source>
</evidence>
<reference evidence="3 4" key="1">
    <citation type="submission" date="2014-10" db="EMBL/GenBank/DDBJ databases">
        <title>Kaistella solincola genome.</title>
        <authorList>
            <person name="Newman J.D."/>
        </authorList>
    </citation>
    <scope>NUCLEOTIDE SEQUENCE [LARGE SCALE GENOMIC DNA]</scope>
    <source>
        <strain evidence="3 4">DSM 22468</strain>
    </source>
</reference>
<dbReference type="EMBL" id="JSYK01000003">
    <property type="protein sequence ID" value="KIA82886.1"/>
    <property type="molecule type" value="Genomic_DNA"/>
</dbReference>
<evidence type="ECO:0000256" key="1">
    <source>
        <dbReference type="ARBA" id="ARBA00006464"/>
    </source>
</evidence>
<dbReference type="Pfam" id="PF02397">
    <property type="entry name" value="Bac_transf"/>
    <property type="match status" value="1"/>
</dbReference>
<dbReference type="InterPro" id="IPR003362">
    <property type="entry name" value="Bact_transf"/>
</dbReference>
<evidence type="ECO:0000313" key="3">
    <source>
        <dbReference type="EMBL" id="KIA82886.1"/>
    </source>
</evidence>
<dbReference type="RefSeq" id="WP_039343212.1">
    <property type="nucleotide sequence ID" value="NZ_JSYK01000003.1"/>
</dbReference>
<comment type="similarity">
    <text evidence="1">Belongs to the bacterial sugar transferase family.</text>
</comment>
<accession>A0ABR4ZQ62</accession>
<comment type="caution">
    <text evidence="3">The sequence shown here is derived from an EMBL/GenBank/DDBJ whole genome shotgun (WGS) entry which is preliminary data.</text>
</comment>
<gene>
    <name evidence="3" type="ORF">OA84_04775</name>
</gene>
<proteinExistence type="inferred from homology"/>
<evidence type="ECO:0000259" key="2">
    <source>
        <dbReference type="Pfam" id="PF02397"/>
    </source>
</evidence>
<dbReference type="PANTHER" id="PTHR30576">
    <property type="entry name" value="COLANIC BIOSYNTHESIS UDP-GLUCOSE LIPID CARRIER TRANSFERASE"/>
    <property type="match status" value="1"/>
</dbReference>